<feature type="domain" description="RecF/RecN/SMC N-terminal" evidence="10">
    <location>
        <begin position="14"/>
        <end position="508"/>
    </location>
</feature>
<keyword evidence="6" id="KW-0067">ATP-binding</keyword>
<organism evidence="11 12">
    <name type="scientific">Benzoatithermus flavus</name>
    <dbReference type="NCBI Taxonomy" id="3108223"/>
    <lineage>
        <taxon>Bacteria</taxon>
        <taxon>Pseudomonadati</taxon>
        <taxon>Pseudomonadota</taxon>
        <taxon>Alphaproteobacteria</taxon>
        <taxon>Geminicoccales</taxon>
        <taxon>Geminicoccaceae</taxon>
        <taxon>Benzoatithermus</taxon>
    </lineage>
</organism>
<evidence type="ECO:0000256" key="7">
    <source>
        <dbReference type="ARBA" id="ARBA00023204"/>
    </source>
</evidence>
<evidence type="ECO:0000256" key="2">
    <source>
        <dbReference type="ARBA" id="ARBA00009441"/>
    </source>
</evidence>
<dbReference type="InterPro" id="IPR027417">
    <property type="entry name" value="P-loop_NTPase"/>
</dbReference>
<proteinExistence type="inferred from homology"/>
<accession>A0ABU8XMZ9</accession>
<comment type="function">
    <text evidence="1 9">May be involved in recombinational repair of damaged DNA.</text>
</comment>
<dbReference type="CDD" id="cd03241">
    <property type="entry name" value="ABC_RecN"/>
    <property type="match status" value="2"/>
</dbReference>
<keyword evidence="5 9" id="KW-0227">DNA damage</keyword>
<gene>
    <name evidence="11" type="primary">recN</name>
    <name evidence="11" type="ORF">U1T56_05355</name>
</gene>
<name>A0ABU8XMZ9_9PROT</name>
<dbReference type="PANTHER" id="PTHR11059:SF0">
    <property type="entry name" value="DNA REPAIR PROTEIN RECN"/>
    <property type="match status" value="1"/>
</dbReference>
<dbReference type="PANTHER" id="PTHR11059">
    <property type="entry name" value="DNA REPAIR PROTEIN RECN"/>
    <property type="match status" value="1"/>
</dbReference>
<dbReference type="SUPFAM" id="SSF52540">
    <property type="entry name" value="P-loop containing nucleoside triphosphate hydrolases"/>
    <property type="match status" value="2"/>
</dbReference>
<comment type="caution">
    <text evidence="11">The sequence shown here is derived from an EMBL/GenBank/DDBJ whole genome shotgun (WGS) entry which is preliminary data.</text>
</comment>
<protein>
    <recommendedName>
        <fullName evidence="3 9">DNA repair protein RecN</fullName>
    </recommendedName>
    <alternativeName>
        <fullName evidence="8 9">Recombination protein N</fullName>
    </alternativeName>
</protein>
<evidence type="ECO:0000313" key="12">
    <source>
        <dbReference type="Proteomes" id="UP001375743"/>
    </source>
</evidence>
<keyword evidence="7 9" id="KW-0234">DNA repair</keyword>
<evidence type="ECO:0000256" key="5">
    <source>
        <dbReference type="ARBA" id="ARBA00022763"/>
    </source>
</evidence>
<evidence type="ECO:0000256" key="4">
    <source>
        <dbReference type="ARBA" id="ARBA00022741"/>
    </source>
</evidence>
<reference evidence="11 12" key="1">
    <citation type="submission" date="2024-01" db="EMBL/GenBank/DDBJ databases">
        <title>Multi-omics insights into the function and evolution of sodium benzoate biodegradation pathways in Benzoatithermus flavus gen. nov., sp. nov. from hot spring.</title>
        <authorList>
            <person name="Hu C.-J."/>
            <person name="Li W.-J."/>
        </authorList>
    </citation>
    <scope>NUCLEOTIDE SEQUENCE [LARGE SCALE GENOMIC DNA]</scope>
    <source>
        <strain evidence="11 12">SYSU G07066</strain>
    </source>
</reference>
<dbReference type="Proteomes" id="UP001375743">
    <property type="component" value="Unassembled WGS sequence"/>
</dbReference>
<dbReference type="PIRSF" id="PIRSF003128">
    <property type="entry name" value="RecN"/>
    <property type="match status" value="1"/>
</dbReference>
<evidence type="ECO:0000256" key="1">
    <source>
        <dbReference type="ARBA" id="ARBA00003618"/>
    </source>
</evidence>
<evidence type="ECO:0000256" key="8">
    <source>
        <dbReference type="ARBA" id="ARBA00033408"/>
    </source>
</evidence>
<dbReference type="Gene3D" id="3.40.50.300">
    <property type="entry name" value="P-loop containing nucleotide triphosphate hydrolases"/>
    <property type="match status" value="2"/>
</dbReference>
<dbReference type="InterPro" id="IPR004604">
    <property type="entry name" value="DNA_recomb/repair_RecN"/>
</dbReference>
<evidence type="ECO:0000256" key="9">
    <source>
        <dbReference type="PIRNR" id="PIRNR003128"/>
    </source>
</evidence>
<evidence type="ECO:0000256" key="3">
    <source>
        <dbReference type="ARBA" id="ARBA00021315"/>
    </source>
</evidence>
<keyword evidence="12" id="KW-1185">Reference proteome</keyword>
<dbReference type="Pfam" id="PF02463">
    <property type="entry name" value="SMC_N"/>
    <property type="match status" value="1"/>
</dbReference>
<dbReference type="RefSeq" id="WP_418158420.1">
    <property type="nucleotide sequence ID" value="NZ_JBBLZC010000004.1"/>
</dbReference>
<dbReference type="InterPro" id="IPR003395">
    <property type="entry name" value="RecF/RecN/SMC_N"/>
</dbReference>
<dbReference type="NCBIfam" id="TIGR00634">
    <property type="entry name" value="recN"/>
    <property type="match status" value="1"/>
</dbReference>
<sequence length="558" mass="59248">MLRSLSIRDIVLIERLELGFGAGLTALTGETGAGKSIILDALGLALGGRSDRGLVRSGAEQGSVVAEFEPHEPAALEALLHDNGIPFEGELILRRIVTADGRSRAFVNDTAVSTALLRQVGELLVEVHGQFEQRGLMNPQAHRGILDAFGGLGPLVAQVRTAHAAWRKAAGRLAEFKEQLATAQREEDYLRHRERELSDLDPKAGEEEELALRRQSLMNREKLMTALGEALAAVSGNGGALERLGAAERKLERSAGMAPELLEPAVAALGRALVEVGEAEAVIESALRGLEDGSGTLEAVEERLFALRDAARKHRVPVDALPDLLAETRTLLERIDAGAGEVEAAEREVAAARAAYRDAARVLSQARAEAAAKLAEAVMAELPPLKLERARVRVRLEPLPEEEWGPEGAERVAFEVSTNPGQPFGPIGKIASGGELSRFMLALKVVLARLDSAGTLIFDEVDAGIGGATAAAVGERLARLGLERQVLVVTHAPQVAACADHQCSVSKHVEGGRTRVAVRELEASERRDEIARMLAGAEVTDAARAAAESLMRVAGVAG</sequence>
<comment type="similarity">
    <text evidence="2 9">Belongs to the RecN family.</text>
</comment>
<evidence type="ECO:0000256" key="6">
    <source>
        <dbReference type="ARBA" id="ARBA00022840"/>
    </source>
</evidence>
<keyword evidence="4" id="KW-0547">Nucleotide-binding</keyword>
<evidence type="ECO:0000259" key="10">
    <source>
        <dbReference type="Pfam" id="PF02463"/>
    </source>
</evidence>
<dbReference type="EMBL" id="JBBLZC010000004">
    <property type="protein sequence ID" value="MEK0082567.1"/>
    <property type="molecule type" value="Genomic_DNA"/>
</dbReference>
<evidence type="ECO:0000313" key="11">
    <source>
        <dbReference type="EMBL" id="MEK0082567.1"/>
    </source>
</evidence>